<keyword evidence="2" id="KW-0614">Plasmid</keyword>
<dbReference type="AlphaFoldDB" id="D2J6Z1"/>
<evidence type="ECO:0000313" key="2">
    <source>
        <dbReference type="EMBL" id="ADA61622.1"/>
    </source>
</evidence>
<name>D2J6Z1_9STAP</name>
<feature type="transmembrane region" description="Helical" evidence="1">
    <location>
        <begin position="13"/>
        <end position="34"/>
    </location>
</feature>
<proteinExistence type="predicted"/>
<organism evidence="2">
    <name type="scientific">Staphylococcus sp. CDC3</name>
    <dbReference type="NCBI Taxonomy" id="678601"/>
    <lineage>
        <taxon>Bacteria</taxon>
        <taxon>Bacillati</taxon>
        <taxon>Bacillota</taxon>
        <taxon>Bacilli</taxon>
        <taxon>Bacillales</taxon>
        <taxon>Staphylococcaceae</taxon>
        <taxon>Staphylococcus</taxon>
    </lineage>
</organism>
<reference evidence="2" key="2">
    <citation type="submission" date="2009-12" db="EMBL/GenBank/DDBJ databases">
        <authorList>
            <person name="Summers A.O."/>
            <person name="Shearer J."/>
            <person name="Wireman J."/>
        </authorList>
    </citation>
    <scope>NUCLEOTIDE SEQUENCE</scope>
    <source>
        <strain evidence="2">CDC3</strain>
        <plasmid evidence="2">SAP020A</plasmid>
    </source>
</reference>
<keyword evidence="1" id="KW-0812">Transmembrane</keyword>
<reference evidence="2" key="1">
    <citation type="submission" date="2009-08" db="EMBL/GenBank/DDBJ databases">
        <authorList>
            <person name="Gill J."/>
            <person name="Borman J."/>
            <person name="Shetty J."/>
            <person name="Hostetler J."/>
            <person name="Durkin S."/>
            <person name="Montgomery B."/>
        </authorList>
    </citation>
    <scope>NUCLEOTIDE SEQUENCE</scope>
    <source>
        <strain evidence="2">CDC3</strain>
        <plasmid evidence="2">SAP020A</plasmid>
    </source>
</reference>
<keyword evidence="1" id="KW-0472">Membrane</keyword>
<protein>
    <submittedName>
        <fullName evidence="2">Uncharacterized protein</fullName>
    </submittedName>
</protein>
<sequence>MVSKNTYVNTSKFNIFIIYIIGFFFGIFLTKTFVYELKDDTKEYDFIMYQFYRAAHYGYKFRFLLFIFIGPIILITLLSLLI</sequence>
<feature type="transmembrane region" description="Helical" evidence="1">
    <location>
        <begin position="63"/>
        <end position="81"/>
    </location>
</feature>
<dbReference type="EMBL" id="GQ900386">
    <property type="protein sequence ID" value="ADA61622.1"/>
    <property type="molecule type" value="Genomic_DNA"/>
</dbReference>
<evidence type="ECO:0000256" key="1">
    <source>
        <dbReference type="SAM" id="Phobius"/>
    </source>
</evidence>
<keyword evidence="1" id="KW-1133">Transmembrane helix</keyword>
<accession>D2J6Z1</accession>
<geneLocation type="plasmid" evidence="2">
    <name>SAP020A</name>
</geneLocation>
<gene>
    <name evidence="2" type="ORF">SAP020A_047</name>
</gene>